<dbReference type="InterPro" id="IPR000644">
    <property type="entry name" value="CBS_dom"/>
</dbReference>
<evidence type="ECO:0000256" key="9">
    <source>
        <dbReference type="SAM" id="Phobius"/>
    </source>
</evidence>
<feature type="transmembrane region" description="Helical" evidence="9">
    <location>
        <begin position="94"/>
        <end position="116"/>
    </location>
</feature>
<accession>A0A4Z0V4S0</accession>
<evidence type="ECO:0000256" key="1">
    <source>
        <dbReference type="ARBA" id="ARBA00004141"/>
    </source>
</evidence>
<dbReference type="SUPFAM" id="SSF56176">
    <property type="entry name" value="FAD-binding/transporter-associated domain-like"/>
    <property type="match status" value="1"/>
</dbReference>
<dbReference type="Pfam" id="PF00571">
    <property type="entry name" value="CBS"/>
    <property type="match status" value="1"/>
</dbReference>
<evidence type="ECO:0000256" key="2">
    <source>
        <dbReference type="ARBA" id="ARBA00022692"/>
    </source>
</evidence>
<dbReference type="InterPro" id="IPR036318">
    <property type="entry name" value="FAD-bd_PCMH-like_sf"/>
</dbReference>
<keyword evidence="5 7" id="KW-0129">CBS domain</keyword>
<dbReference type="GO" id="GO:0005886">
    <property type="term" value="C:plasma membrane"/>
    <property type="evidence" value="ECO:0007669"/>
    <property type="project" value="TreeGrafter"/>
</dbReference>
<dbReference type="Proteomes" id="UP000297635">
    <property type="component" value="Unassembled WGS sequence"/>
</dbReference>
<proteinExistence type="predicted"/>
<dbReference type="PANTHER" id="PTHR22777">
    <property type="entry name" value="HEMOLYSIN-RELATED"/>
    <property type="match status" value="1"/>
</dbReference>
<gene>
    <name evidence="12" type="ORF">EZ315_05670</name>
</gene>
<dbReference type="SMART" id="SM01091">
    <property type="entry name" value="CorC_HlyC"/>
    <property type="match status" value="1"/>
</dbReference>
<dbReference type="Pfam" id="PF01595">
    <property type="entry name" value="CNNM"/>
    <property type="match status" value="1"/>
</dbReference>
<dbReference type="GeneID" id="82149276"/>
<evidence type="ECO:0000256" key="8">
    <source>
        <dbReference type="PROSITE-ProRule" id="PRU01193"/>
    </source>
</evidence>
<dbReference type="InterPro" id="IPR044751">
    <property type="entry name" value="Ion_transp-like_CBS"/>
</dbReference>
<dbReference type="CDD" id="cd04590">
    <property type="entry name" value="CBS_pair_CorC_HlyC_assoc"/>
    <property type="match status" value="1"/>
</dbReference>
<dbReference type="Gene3D" id="3.30.465.10">
    <property type="match status" value="1"/>
</dbReference>
<evidence type="ECO:0000256" key="5">
    <source>
        <dbReference type="ARBA" id="ARBA00023122"/>
    </source>
</evidence>
<dbReference type="InterPro" id="IPR005170">
    <property type="entry name" value="Transptr-assoc_dom"/>
</dbReference>
<dbReference type="GO" id="GO:0050660">
    <property type="term" value="F:flavin adenine dinucleotide binding"/>
    <property type="evidence" value="ECO:0007669"/>
    <property type="project" value="InterPro"/>
</dbReference>
<dbReference type="PANTHER" id="PTHR22777:SF17">
    <property type="entry name" value="UPF0053 PROTEIN SLL0260"/>
    <property type="match status" value="1"/>
</dbReference>
<name>A0A4Z0V4S0_9BACT</name>
<keyword evidence="3" id="KW-0677">Repeat</keyword>
<dbReference type="Gene3D" id="3.10.580.10">
    <property type="entry name" value="CBS-domain"/>
    <property type="match status" value="1"/>
</dbReference>
<evidence type="ECO:0000259" key="10">
    <source>
        <dbReference type="PROSITE" id="PS51371"/>
    </source>
</evidence>
<dbReference type="InterPro" id="IPR046342">
    <property type="entry name" value="CBS_dom_sf"/>
</dbReference>
<keyword evidence="2 8" id="KW-0812">Transmembrane</keyword>
<evidence type="ECO:0000259" key="11">
    <source>
        <dbReference type="PROSITE" id="PS51846"/>
    </source>
</evidence>
<protein>
    <submittedName>
        <fullName evidence="12">HlyC/CorC family transporter</fullName>
    </submittedName>
</protein>
<keyword evidence="4 8" id="KW-1133">Transmembrane helix</keyword>
<evidence type="ECO:0000313" key="13">
    <source>
        <dbReference type="Proteomes" id="UP000297635"/>
    </source>
</evidence>
<comment type="caution">
    <text evidence="12">The sequence shown here is derived from an EMBL/GenBank/DDBJ whole genome shotgun (WGS) entry which is preliminary data.</text>
</comment>
<keyword evidence="13" id="KW-1185">Reference proteome</keyword>
<sequence>MDLTFWILLTLISLMLSGFFSGVEIAFITSDRVRVGLDSSRGGFINRIIARYYAHQEFFISTILVGNNIMLVVYGMGAAALLEPWIEAHVSDNQAVILLLQTVISTLVILFTGEFIPKSVFRINPNTSLKLSAIPVYFFYIVLYPIAAFTSWLSKVLMRLAGLKAEDTRLGVLSIDDINDYLETKIDDLDNPAEAEVENEVKIFHNALDFSSTQLRDCMAPRNELVAVNIDETSREELSELFTTSGRSKILVYRDDIDNVVGYVHVSELFDPSTDWKKQIKEVLYAPETLLANTMMRRLLSEKRSMAVVVDEFGGTAGLVTLEDLVEEIFGDIQDEHDKNGITATEIEPGVYEFSGRIEVRSLRDEFRLDIPEDDEYQTLAGYIIHETGTLPAKDEKVEIDGITFIIKERSATRLDLVRVETASEEKGR</sequence>
<evidence type="ECO:0000256" key="3">
    <source>
        <dbReference type="ARBA" id="ARBA00022737"/>
    </source>
</evidence>
<dbReference type="PROSITE" id="PS51371">
    <property type="entry name" value="CBS"/>
    <property type="match status" value="1"/>
</dbReference>
<reference evidence="12 13" key="1">
    <citation type="submission" date="2019-02" db="EMBL/GenBank/DDBJ databases">
        <title>Isolation and identification of novel species under the genus Muribaculum.</title>
        <authorList>
            <person name="Miyake S."/>
            <person name="Ding Y."/>
            <person name="Low A."/>
            <person name="Soh M."/>
            <person name="Seedorf H."/>
        </authorList>
    </citation>
    <scope>NUCLEOTIDE SEQUENCE [LARGE SCALE GENOMIC DNA]</scope>
    <source>
        <strain evidence="12 13">TLL-A3</strain>
    </source>
</reference>
<comment type="subcellular location">
    <subcellularLocation>
        <location evidence="1">Membrane</location>
        <topology evidence="1">Multi-pass membrane protein</topology>
    </subcellularLocation>
</comment>
<evidence type="ECO:0000256" key="6">
    <source>
        <dbReference type="ARBA" id="ARBA00023136"/>
    </source>
</evidence>
<feature type="transmembrane region" description="Helical" evidence="9">
    <location>
        <begin position="136"/>
        <end position="154"/>
    </location>
</feature>
<dbReference type="AlphaFoldDB" id="A0A4Z0V4S0"/>
<evidence type="ECO:0000256" key="7">
    <source>
        <dbReference type="PROSITE-ProRule" id="PRU00703"/>
    </source>
</evidence>
<evidence type="ECO:0000256" key="4">
    <source>
        <dbReference type="ARBA" id="ARBA00022989"/>
    </source>
</evidence>
<dbReference type="InterPro" id="IPR002550">
    <property type="entry name" value="CNNM"/>
</dbReference>
<dbReference type="InterPro" id="IPR016169">
    <property type="entry name" value="FAD-bd_PCMH_sub2"/>
</dbReference>
<keyword evidence="6 8" id="KW-0472">Membrane</keyword>
<dbReference type="EMBL" id="SJSA01000001">
    <property type="protein sequence ID" value="TGG40209.1"/>
    <property type="molecule type" value="Genomic_DNA"/>
</dbReference>
<feature type="transmembrane region" description="Helical" evidence="9">
    <location>
        <begin position="58"/>
        <end position="82"/>
    </location>
</feature>
<feature type="domain" description="CBS" evidence="10">
    <location>
        <begin position="279"/>
        <end position="336"/>
    </location>
</feature>
<organism evidence="12 13">
    <name type="scientific">Duncaniella freteri</name>
    <dbReference type="NCBI Taxonomy" id="2530391"/>
    <lineage>
        <taxon>Bacteria</taxon>
        <taxon>Pseudomonadati</taxon>
        <taxon>Bacteroidota</taxon>
        <taxon>Bacteroidia</taxon>
        <taxon>Bacteroidales</taxon>
        <taxon>Muribaculaceae</taxon>
        <taxon>Duncaniella</taxon>
    </lineage>
</organism>
<dbReference type="PROSITE" id="PS51846">
    <property type="entry name" value="CNNM"/>
    <property type="match status" value="1"/>
</dbReference>
<dbReference type="Pfam" id="PF03471">
    <property type="entry name" value="CorC_HlyC"/>
    <property type="match status" value="1"/>
</dbReference>
<dbReference type="RefSeq" id="WP_135471222.1">
    <property type="nucleotide sequence ID" value="NZ_CASCNC010000028.1"/>
</dbReference>
<feature type="domain" description="CNNM transmembrane" evidence="11">
    <location>
        <begin position="1"/>
        <end position="190"/>
    </location>
</feature>
<dbReference type="SUPFAM" id="SSF54631">
    <property type="entry name" value="CBS-domain pair"/>
    <property type="match status" value="1"/>
</dbReference>
<evidence type="ECO:0000313" key="12">
    <source>
        <dbReference type="EMBL" id="TGG40209.1"/>
    </source>
</evidence>